<feature type="transmembrane region" description="Helical" evidence="6">
    <location>
        <begin position="43"/>
        <end position="67"/>
    </location>
</feature>
<feature type="transmembrane region" description="Helical" evidence="6">
    <location>
        <begin position="178"/>
        <end position="197"/>
    </location>
</feature>
<sequence length="415" mass="46756">MHYIKPQHRANLDLYKYSGVDKSLLSRYVLTPYWNGLVQLFPLWIAPNVITLLGLFCIAVNLATLLYFTPDLSEPCPSWVYYTFALGLWIYASFDAIDGKQARRTGTSGPLGELFDHCCDALNTTLGVFMVGSALGLPQSWLLALSHLFALVNFYLTTWEEYHTGTLYLSYFSGPVEGLIILCIVYITTGFKGVGFWNRSLHGFLKISDSFERTFPQLSLQDAFMYFGAVVLVMNIIVSSWNVVRACKSQKKPLIPALLGLFPFAFMSALEFVWLAASPQILTRHLIVFLLYIGISFGYQVGLIITAHVTKAPFPYWNVSFYPLLFGVANALLRKVGISIIDNYYEIIYVHLCLAFSALLYGHFVVNVIRDICDYFDINCFTIKRKMNVSTKVGDGTVPVSATPDIPNESNKKRD</sequence>
<dbReference type="InterPro" id="IPR014472">
    <property type="entry name" value="CHOPT"/>
</dbReference>
<comment type="caution">
    <text evidence="7">The sequence shown here is derived from an EMBL/GenBank/DDBJ whole genome shotgun (WGS) entry which is preliminary data.</text>
</comment>
<dbReference type="PANTHER" id="PTHR10414:SF37">
    <property type="entry name" value="BB IN A BOXCAR, ISOFORM C"/>
    <property type="match status" value="1"/>
</dbReference>
<keyword evidence="6" id="KW-1133">Transmembrane helix</keyword>
<evidence type="ECO:0000313" key="8">
    <source>
        <dbReference type="Proteomes" id="UP000789739"/>
    </source>
</evidence>
<feature type="transmembrane region" description="Helical" evidence="6">
    <location>
        <begin position="223"/>
        <end position="243"/>
    </location>
</feature>
<dbReference type="AlphaFoldDB" id="A0A9N9FS52"/>
<comment type="subcellular location">
    <subcellularLocation>
        <location evidence="1">Membrane</location>
    </subcellularLocation>
</comment>
<gene>
    <name evidence="7" type="ORF">PBRASI_LOCUS5163</name>
</gene>
<comment type="similarity">
    <text evidence="2 5">Belongs to the CDP-alcohol phosphatidyltransferase class-I family.</text>
</comment>
<evidence type="ECO:0000256" key="2">
    <source>
        <dbReference type="ARBA" id="ARBA00010441"/>
    </source>
</evidence>
<reference evidence="7" key="1">
    <citation type="submission" date="2021-06" db="EMBL/GenBank/DDBJ databases">
        <authorList>
            <person name="Kallberg Y."/>
            <person name="Tangrot J."/>
            <person name="Rosling A."/>
        </authorList>
    </citation>
    <scope>NUCLEOTIDE SEQUENCE</scope>
    <source>
        <strain evidence="7">BR232B</strain>
    </source>
</reference>
<feature type="transmembrane region" description="Helical" evidence="6">
    <location>
        <begin position="289"/>
        <end position="309"/>
    </location>
</feature>
<keyword evidence="3 5" id="KW-0808">Transferase</keyword>
<dbReference type="OrthoDB" id="196717at2759"/>
<evidence type="ECO:0000256" key="3">
    <source>
        <dbReference type="ARBA" id="ARBA00022679"/>
    </source>
</evidence>
<dbReference type="Proteomes" id="UP000789739">
    <property type="component" value="Unassembled WGS sequence"/>
</dbReference>
<dbReference type="InterPro" id="IPR000462">
    <property type="entry name" value="CDP-OH_P_trans"/>
</dbReference>
<dbReference type="Gene3D" id="1.20.120.1760">
    <property type="match status" value="1"/>
</dbReference>
<feature type="transmembrane region" description="Helical" evidence="6">
    <location>
        <begin position="345"/>
        <end position="364"/>
    </location>
</feature>
<evidence type="ECO:0000313" key="7">
    <source>
        <dbReference type="EMBL" id="CAG8552475.1"/>
    </source>
</evidence>
<evidence type="ECO:0000256" key="1">
    <source>
        <dbReference type="ARBA" id="ARBA00004370"/>
    </source>
</evidence>
<evidence type="ECO:0000256" key="5">
    <source>
        <dbReference type="RuleBase" id="RU003750"/>
    </source>
</evidence>
<keyword evidence="8" id="KW-1185">Reference proteome</keyword>
<dbReference type="PROSITE" id="PS00379">
    <property type="entry name" value="CDP_ALCOHOL_P_TRANSF"/>
    <property type="match status" value="1"/>
</dbReference>
<dbReference type="GO" id="GO:0008654">
    <property type="term" value="P:phospholipid biosynthetic process"/>
    <property type="evidence" value="ECO:0007669"/>
    <property type="project" value="InterPro"/>
</dbReference>
<name>A0A9N9FS52_9GLOM</name>
<dbReference type="EMBL" id="CAJVPI010000582">
    <property type="protein sequence ID" value="CAG8552475.1"/>
    <property type="molecule type" value="Genomic_DNA"/>
</dbReference>
<proteinExistence type="inferred from homology"/>
<organism evidence="7 8">
    <name type="scientific">Paraglomus brasilianum</name>
    <dbReference type="NCBI Taxonomy" id="144538"/>
    <lineage>
        <taxon>Eukaryota</taxon>
        <taxon>Fungi</taxon>
        <taxon>Fungi incertae sedis</taxon>
        <taxon>Mucoromycota</taxon>
        <taxon>Glomeromycotina</taxon>
        <taxon>Glomeromycetes</taxon>
        <taxon>Paraglomerales</taxon>
        <taxon>Paraglomeraceae</taxon>
        <taxon>Paraglomus</taxon>
    </lineage>
</organism>
<feature type="transmembrane region" description="Helical" evidence="6">
    <location>
        <begin position="79"/>
        <end position="97"/>
    </location>
</feature>
<feature type="transmembrane region" description="Helical" evidence="6">
    <location>
        <begin position="140"/>
        <end position="158"/>
    </location>
</feature>
<keyword evidence="6" id="KW-0812">Transmembrane</keyword>
<dbReference type="PANTHER" id="PTHR10414">
    <property type="entry name" value="ETHANOLAMINEPHOSPHOTRANSFERASE"/>
    <property type="match status" value="1"/>
</dbReference>
<accession>A0A9N9FS52</accession>
<evidence type="ECO:0000256" key="6">
    <source>
        <dbReference type="SAM" id="Phobius"/>
    </source>
</evidence>
<dbReference type="GO" id="GO:0016780">
    <property type="term" value="F:phosphotransferase activity, for other substituted phosphate groups"/>
    <property type="evidence" value="ECO:0007669"/>
    <property type="project" value="InterPro"/>
</dbReference>
<dbReference type="PIRSF" id="PIRSF015665">
    <property type="entry name" value="CHOPT"/>
    <property type="match status" value="1"/>
</dbReference>
<feature type="transmembrane region" description="Helical" evidence="6">
    <location>
        <begin position="315"/>
        <end position="333"/>
    </location>
</feature>
<protein>
    <submittedName>
        <fullName evidence="7">2232_t:CDS:1</fullName>
    </submittedName>
</protein>
<evidence type="ECO:0000256" key="4">
    <source>
        <dbReference type="ARBA" id="ARBA00023136"/>
    </source>
</evidence>
<feature type="transmembrane region" description="Helical" evidence="6">
    <location>
        <begin position="255"/>
        <end position="277"/>
    </location>
</feature>
<dbReference type="Pfam" id="PF01066">
    <property type="entry name" value="CDP-OH_P_transf"/>
    <property type="match status" value="1"/>
</dbReference>
<keyword evidence="4 6" id="KW-0472">Membrane</keyword>
<dbReference type="GO" id="GO:0016020">
    <property type="term" value="C:membrane"/>
    <property type="evidence" value="ECO:0007669"/>
    <property type="project" value="UniProtKB-SubCell"/>
</dbReference>
<dbReference type="InterPro" id="IPR048254">
    <property type="entry name" value="CDP_ALCOHOL_P_TRANSF_CS"/>
</dbReference>
<dbReference type="InterPro" id="IPR043130">
    <property type="entry name" value="CDP-OH_PTrfase_TM_dom"/>
</dbReference>